<dbReference type="PANTHER" id="PTHR42747:SF3">
    <property type="entry name" value="NITRONATE MONOOXYGENASE-RELATED"/>
    <property type="match status" value="1"/>
</dbReference>
<comment type="caution">
    <text evidence="10">The sequence shown here is derived from an EMBL/GenBank/DDBJ whole genome shotgun (WGS) entry which is preliminary data.</text>
</comment>
<organism evidence="10 11">
    <name type="scientific">Candidatus Mycolicibacterium alkanivorans</name>
    <dbReference type="NCBI Taxonomy" id="2954114"/>
    <lineage>
        <taxon>Bacteria</taxon>
        <taxon>Bacillati</taxon>
        <taxon>Actinomycetota</taxon>
        <taxon>Actinomycetes</taxon>
        <taxon>Mycobacteriales</taxon>
        <taxon>Mycobacteriaceae</taxon>
        <taxon>Mycolicibacterium</taxon>
    </lineage>
</organism>
<dbReference type="Proteomes" id="UP001139068">
    <property type="component" value="Unassembled WGS sequence"/>
</dbReference>
<evidence type="ECO:0000256" key="4">
    <source>
        <dbReference type="ARBA" id="ARBA00022630"/>
    </source>
</evidence>
<keyword evidence="7 10" id="KW-0503">Monooxygenase</keyword>
<evidence type="ECO:0000256" key="1">
    <source>
        <dbReference type="ARBA" id="ARBA00001917"/>
    </source>
</evidence>
<dbReference type="CDD" id="cd04730">
    <property type="entry name" value="NPD_like"/>
    <property type="match status" value="1"/>
</dbReference>
<keyword evidence="5" id="KW-0288">FMN</keyword>
<evidence type="ECO:0000256" key="2">
    <source>
        <dbReference type="ARBA" id="ARBA00009881"/>
    </source>
</evidence>
<protein>
    <recommendedName>
        <fullName evidence="8">Propionate 3-nitronate monooxygenase</fullName>
    </recommendedName>
</protein>
<evidence type="ECO:0000256" key="5">
    <source>
        <dbReference type="ARBA" id="ARBA00022643"/>
    </source>
</evidence>
<dbReference type="InterPro" id="IPR013785">
    <property type="entry name" value="Aldolase_TIM"/>
</dbReference>
<accession>A0ABS9YYQ1</accession>
<gene>
    <name evidence="10" type="ORF">K9U37_16230</name>
</gene>
<comment type="catalytic activity">
    <reaction evidence="9">
        <text>3 propionate 3-nitronate + 3 O2 + H2O = 3 3-oxopropanoate + 2 nitrate + nitrite + H2O2 + 3 H(+)</text>
        <dbReference type="Rhea" id="RHEA:57332"/>
        <dbReference type="ChEBI" id="CHEBI:15377"/>
        <dbReference type="ChEBI" id="CHEBI:15378"/>
        <dbReference type="ChEBI" id="CHEBI:15379"/>
        <dbReference type="ChEBI" id="CHEBI:16240"/>
        <dbReference type="ChEBI" id="CHEBI:16301"/>
        <dbReference type="ChEBI" id="CHEBI:17632"/>
        <dbReference type="ChEBI" id="CHEBI:33190"/>
        <dbReference type="ChEBI" id="CHEBI:136067"/>
    </reaction>
</comment>
<sequence>MTFSLHDLAVPIVGAPMAGGPGTPALAAAVSNAGGLGFLAAGYLSAEKFADSIAAVRAASTGPLGVNLFVPQPSLADAAALARYRELLAPLAERYGAEPGRTHPDDDAWDAKLDVVADTAPEVASFTFGCPSSDALARLRDRGVLTAVTVTSVDEAGVAVGAGADALVVQGPAAGGHRGTFDPGRKPGDEPLEELLAAIRAAHDLPLIAAGGLSTAGDVRRVLSFGAMAAQAGTAFLLSDEAGTNPVHRQALSDPQFTHTVVTRAFSGRFARGLANDFTDRFDPVAPLGYPEVNQLTGAMRRAAVAAGDPHCANLWAGTAWRGIRQGAAADIVAALAHRGSQASRPAGSV</sequence>
<dbReference type="PANTHER" id="PTHR42747">
    <property type="entry name" value="NITRONATE MONOOXYGENASE-RELATED"/>
    <property type="match status" value="1"/>
</dbReference>
<evidence type="ECO:0000256" key="8">
    <source>
        <dbReference type="ARBA" id="ARBA00031155"/>
    </source>
</evidence>
<comment type="cofactor">
    <cofactor evidence="1">
        <name>FMN</name>
        <dbReference type="ChEBI" id="CHEBI:58210"/>
    </cofactor>
</comment>
<dbReference type="RefSeq" id="WP_272888050.1">
    <property type="nucleotide sequence ID" value="NZ_JAIVFL010000001.1"/>
</dbReference>
<comment type="similarity">
    <text evidence="2">Belongs to the nitronate monooxygenase family. NMO class I subfamily.</text>
</comment>
<evidence type="ECO:0000256" key="6">
    <source>
        <dbReference type="ARBA" id="ARBA00023002"/>
    </source>
</evidence>
<dbReference type="Gene3D" id="3.20.20.70">
    <property type="entry name" value="Aldolase class I"/>
    <property type="match status" value="1"/>
</dbReference>
<dbReference type="EMBL" id="JAIVFL010000001">
    <property type="protein sequence ID" value="MCI4676335.1"/>
    <property type="molecule type" value="Genomic_DNA"/>
</dbReference>
<dbReference type="SUPFAM" id="SSF51412">
    <property type="entry name" value="Inosine monophosphate dehydrogenase (IMPDH)"/>
    <property type="match status" value="1"/>
</dbReference>
<dbReference type="InterPro" id="IPR004136">
    <property type="entry name" value="NMO"/>
</dbReference>
<proteinExistence type="inferred from homology"/>
<keyword evidence="4" id="KW-0285">Flavoprotein</keyword>
<keyword evidence="3" id="KW-0216">Detoxification</keyword>
<evidence type="ECO:0000256" key="3">
    <source>
        <dbReference type="ARBA" id="ARBA00022575"/>
    </source>
</evidence>
<dbReference type="Pfam" id="PF03060">
    <property type="entry name" value="NMO"/>
    <property type="match status" value="1"/>
</dbReference>
<keyword evidence="6" id="KW-0560">Oxidoreductase</keyword>
<evidence type="ECO:0000313" key="11">
    <source>
        <dbReference type="Proteomes" id="UP001139068"/>
    </source>
</evidence>
<keyword evidence="11" id="KW-1185">Reference proteome</keyword>
<name>A0ABS9YYQ1_9MYCO</name>
<evidence type="ECO:0000256" key="7">
    <source>
        <dbReference type="ARBA" id="ARBA00023033"/>
    </source>
</evidence>
<evidence type="ECO:0000313" key="10">
    <source>
        <dbReference type="EMBL" id="MCI4676335.1"/>
    </source>
</evidence>
<dbReference type="GO" id="GO:0004497">
    <property type="term" value="F:monooxygenase activity"/>
    <property type="evidence" value="ECO:0007669"/>
    <property type="project" value="UniProtKB-KW"/>
</dbReference>
<reference evidence="10" key="1">
    <citation type="journal article" date="2022" name="ISME J.">
        <title>Identification of active gaseous-alkane degraders at natural gas seeps.</title>
        <authorList>
            <person name="Farhan Ul Haque M."/>
            <person name="Hernandez M."/>
            <person name="Crombie A.T."/>
            <person name="Murrell J.C."/>
        </authorList>
    </citation>
    <scope>NUCLEOTIDE SEQUENCE</scope>
    <source>
        <strain evidence="10">ANDR5</strain>
    </source>
</reference>
<evidence type="ECO:0000256" key="9">
    <source>
        <dbReference type="ARBA" id="ARBA00049401"/>
    </source>
</evidence>